<keyword evidence="6" id="KW-1185">Reference proteome</keyword>
<comment type="caution">
    <text evidence="5">The sequence shown here is derived from an EMBL/GenBank/DDBJ whole genome shotgun (WGS) entry which is preliminary data.</text>
</comment>
<dbReference type="eggNOG" id="KOG1399">
    <property type="taxonomic scope" value="Eukaryota"/>
</dbReference>
<dbReference type="AlphaFoldDB" id="F7VQ12"/>
<dbReference type="Proteomes" id="UP000001881">
    <property type="component" value="Unassembled WGS sequence"/>
</dbReference>
<keyword evidence="4" id="KW-0560">Oxidoreductase</keyword>
<sequence length="616" mass="68822">MVLKSFASPEWRLDKPIHTERPVKVICIGAGASGLQLAYKLQKHVSDFSLTVYEKNPEASGTWYENKYPGYVTSLCSVTFHALTDDNGGSCACDVAAHNYTWSFEPKTDWSGVYASSQEIYAYFNDFADKYGLRQYIKTQQQVVGAKWTGSGWNVSIKDLTTGETANDTCDILVNAGGFLNKWKWPNIPGLDKYKGTLLHSANWDETVDLKGKSVGLIGNGSSGVQILPAIQPLVQEVTVFMRNATWVSALPGFEGRQYTDEERRRFAEEAGHLLAYRKSIERGNSSVLPFMIKGSEDNNNLREYMLNNMKAKLAEKKELEEKLIPTFALGCRRLSPGAGFLEALVEPNVQVVFSGVAEVTEEGCKCDNGTEHQVPDVLICATGFDSSYRPRFPIVAGDKNLQDVWAQDPESYLGIAAADFPNYLMILGPNSPVGTGPLLIGIEAQTDYIVKMIDHWQTHNIRSFTPDVAAVRDFVAHKDQFMPKTVWSDPCKSWYKSGSSNDKVTALWPGSTLHYLETIRQVRFEDWRFEYDGNRFTYLGNGQSQTETNPDSDWAYYIRDEDDDLPLARNKMTKIINKTGSVVVAEGNGEGAFFLASDISVVTQHEILMYKHFSG</sequence>
<comment type="similarity">
    <text evidence="1">Belongs to the FAD-binding monooxygenase family.</text>
</comment>
<dbReference type="VEuPathDB" id="FungiDB:SMAC_06791"/>
<dbReference type="SUPFAM" id="SSF51905">
    <property type="entry name" value="FAD/NAD(P)-binding domain"/>
    <property type="match status" value="2"/>
</dbReference>
<dbReference type="InterPro" id="IPR036188">
    <property type="entry name" value="FAD/NAD-bd_sf"/>
</dbReference>
<dbReference type="Gene3D" id="3.50.50.60">
    <property type="entry name" value="FAD/NAD(P)-binding domain"/>
    <property type="match status" value="2"/>
</dbReference>
<dbReference type="GO" id="GO:0050660">
    <property type="term" value="F:flavin adenine dinucleotide binding"/>
    <property type="evidence" value="ECO:0007669"/>
    <property type="project" value="InterPro"/>
</dbReference>
<dbReference type="InterPro" id="IPR020946">
    <property type="entry name" value="Flavin_mOase-like"/>
</dbReference>
<reference evidence="5 6" key="1">
    <citation type="journal article" date="2010" name="PLoS Genet.">
        <title>De novo assembly of a 40 Mb eukaryotic genome from short sequence reads: Sordaria macrospora, a model organism for fungal morphogenesis.</title>
        <authorList>
            <person name="Nowrousian M."/>
            <person name="Stajich J."/>
            <person name="Chu M."/>
            <person name="Engh I."/>
            <person name="Espagne E."/>
            <person name="Halliday K."/>
            <person name="Kamerewerd J."/>
            <person name="Kempken F."/>
            <person name="Knab B."/>
            <person name="Kuo H.C."/>
            <person name="Osiewacz H.D."/>
            <person name="Poeggeler S."/>
            <person name="Read N."/>
            <person name="Seiler S."/>
            <person name="Smith K."/>
            <person name="Zickler D."/>
            <person name="Kueck U."/>
            <person name="Freitag M."/>
        </authorList>
    </citation>
    <scope>NUCLEOTIDE SEQUENCE [LARGE SCALE GENOMIC DNA]</scope>
    <source>
        <strain evidence="6">ATCC MYA-333 / DSM 997 / K(L3346) / K-hell</strain>
        <tissue evidence="5">Mycelium</tissue>
    </source>
</reference>
<evidence type="ECO:0000256" key="2">
    <source>
        <dbReference type="ARBA" id="ARBA00022630"/>
    </source>
</evidence>
<dbReference type="OrthoDB" id="74360at2759"/>
<evidence type="ECO:0000313" key="6">
    <source>
        <dbReference type="Proteomes" id="UP000001881"/>
    </source>
</evidence>
<proteinExistence type="inferred from homology"/>
<evidence type="ECO:0000256" key="1">
    <source>
        <dbReference type="ARBA" id="ARBA00010139"/>
    </source>
</evidence>
<organism evidence="5 6">
    <name type="scientific">Sordaria macrospora (strain ATCC MYA-333 / DSM 997 / K(L3346) / K-hell)</name>
    <dbReference type="NCBI Taxonomy" id="771870"/>
    <lineage>
        <taxon>Eukaryota</taxon>
        <taxon>Fungi</taxon>
        <taxon>Dikarya</taxon>
        <taxon>Ascomycota</taxon>
        <taxon>Pezizomycotina</taxon>
        <taxon>Sordariomycetes</taxon>
        <taxon>Sordariomycetidae</taxon>
        <taxon>Sordariales</taxon>
        <taxon>Sordariaceae</taxon>
        <taxon>Sordaria</taxon>
    </lineage>
</organism>
<dbReference type="OMA" id="KPIHTER"/>
<evidence type="ECO:0000256" key="4">
    <source>
        <dbReference type="ARBA" id="ARBA00023002"/>
    </source>
</evidence>
<protein>
    <submittedName>
        <fullName evidence="5">WGS project CABT00000000 data, contig 2.3</fullName>
    </submittedName>
</protein>
<dbReference type="InParanoid" id="F7VQ12"/>
<dbReference type="GO" id="GO:0050661">
    <property type="term" value="F:NADP binding"/>
    <property type="evidence" value="ECO:0007669"/>
    <property type="project" value="InterPro"/>
</dbReference>
<dbReference type="HOGENOM" id="CLU_006937_6_1_1"/>
<dbReference type="InterPro" id="IPR051209">
    <property type="entry name" value="FAD-bind_Monooxygenase_sf"/>
</dbReference>
<dbReference type="EMBL" id="CABT02000003">
    <property type="protein sequence ID" value="CCC07590.1"/>
    <property type="molecule type" value="Genomic_DNA"/>
</dbReference>
<dbReference type="GeneID" id="10802336"/>
<evidence type="ECO:0000256" key="3">
    <source>
        <dbReference type="ARBA" id="ARBA00022827"/>
    </source>
</evidence>
<keyword evidence="3" id="KW-0274">FAD</keyword>
<dbReference type="GO" id="GO:0004499">
    <property type="term" value="F:N,N-dimethylaniline monooxygenase activity"/>
    <property type="evidence" value="ECO:0007669"/>
    <property type="project" value="InterPro"/>
</dbReference>
<evidence type="ECO:0000313" key="5">
    <source>
        <dbReference type="EMBL" id="CCC07590.1"/>
    </source>
</evidence>
<dbReference type="PANTHER" id="PTHR42877">
    <property type="entry name" value="L-ORNITHINE N(5)-MONOOXYGENASE-RELATED"/>
    <property type="match status" value="1"/>
</dbReference>
<gene>
    <name evidence="5" type="ORF">SMAC_06791</name>
</gene>
<name>F7VQ12_SORMK</name>
<keyword evidence="2" id="KW-0285">Flavoprotein</keyword>
<dbReference type="Pfam" id="PF00743">
    <property type="entry name" value="FMO-like"/>
    <property type="match status" value="1"/>
</dbReference>
<accession>F7VQ12</accession>
<dbReference type="PANTHER" id="PTHR42877:SF8">
    <property type="entry name" value="MONOOXYGENASE"/>
    <property type="match status" value="1"/>
</dbReference>
<dbReference type="KEGG" id="smp:10802336"/>